<dbReference type="AlphaFoldDB" id="A0AAV7QBV1"/>
<organism evidence="2 3">
    <name type="scientific">Pleurodeles waltl</name>
    <name type="common">Iberian ribbed newt</name>
    <dbReference type="NCBI Taxonomy" id="8319"/>
    <lineage>
        <taxon>Eukaryota</taxon>
        <taxon>Metazoa</taxon>
        <taxon>Chordata</taxon>
        <taxon>Craniata</taxon>
        <taxon>Vertebrata</taxon>
        <taxon>Euteleostomi</taxon>
        <taxon>Amphibia</taxon>
        <taxon>Batrachia</taxon>
        <taxon>Caudata</taxon>
        <taxon>Salamandroidea</taxon>
        <taxon>Salamandridae</taxon>
        <taxon>Pleurodelinae</taxon>
        <taxon>Pleurodeles</taxon>
    </lineage>
</organism>
<protein>
    <submittedName>
        <fullName evidence="2">Uncharacterized protein</fullName>
    </submittedName>
</protein>
<comment type="caution">
    <text evidence="2">The sequence shown here is derived from an EMBL/GenBank/DDBJ whole genome shotgun (WGS) entry which is preliminary data.</text>
</comment>
<dbReference type="Proteomes" id="UP001066276">
    <property type="component" value="Chromosome 6"/>
</dbReference>
<dbReference type="EMBL" id="JANPWB010000010">
    <property type="protein sequence ID" value="KAJ1136630.1"/>
    <property type="molecule type" value="Genomic_DNA"/>
</dbReference>
<sequence>MHDARECTRRHTRKQSGTSKRMCGTGSKKKTMSSASGRREQDDLRIVHDPNRQERIRSHATADPKGVAKHWDQVLLHDAKINNEQK</sequence>
<evidence type="ECO:0000313" key="2">
    <source>
        <dbReference type="EMBL" id="KAJ1136630.1"/>
    </source>
</evidence>
<name>A0AAV7QBV1_PLEWA</name>
<keyword evidence="3" id="KW-1185">Reference proteome</keyword>
<proteinExistence type="predicted"/>
<reference evidence="2" key="1">
    <citation type="journal article" date="2022" name="bioRxiv">
        <title>Sequencing and chromosome-scale assembly of the giantPleurodeles waltlgenome.</title>
        <authorList>
            <person name="Brown T."/>
            <person name="Elewa A."/>
            <person name="Iarovenko S."/>
            <person name="Subramanian E."/>
            <person name="Araus A.J."/>
            <person name="Petzold A."/>
            <person name="Susuki M."/>
            <person name="Suzuki K.-i.T."/>
            <person name="Hayashi T."/>
            <person name="Toyoda A."/>
            <person name="Oliveira C."/>
            <person name="Osipova E."/>
            <person name="Leigh N.D."/>
            <person name="Simon A."/>
            <person name="Yun M.H."/>
        </authorList>
    </citation>
    <scope>NUCLEOTIDE SEQUENCE</scope>
    <source>
        <strain evidence="2">20211129_DDA</strain>
        <tissue evidence="2">Liver</tissue>
    </source>
</reference>
<gene>
    <name evidence="2" type="ORF">NDU88_003045</name>
</gene>
<feature type="region of interest" description="Disordered" evidence="1">
    <location>
        <begin position="1"/>
        <end position="68"/>
    </location>
</feature>
<accession>A0AAV7QBV1</accession>
<feature type="compositionally biased region" description="Basic and acidic residues" evidence="1">
    <location>
        <begin position="37"/>
        <end position="62"/>
    </location>
</feature>
<evidence type="ECO:0000256" key="1">
    <source>
        <dbReference type="SAM" id="MobiDB-lite"/>
    </source>
</evidence>
<evidence type="ECO:0000313" key="3">
    <source>
        <dbReference type="Proteomes" id="UP001066276"/>
    </source>
</evidence>